<dbReference type="GeneID" id="3342433"/>
<evidence type="ECO:0000256" key="1">
    <source>
        <dbReference type="SAM" id="MobiDB-lite"/>
    </source>
</evidence>
<gene>
    <name evidence="2" type="ORF">CSDaVgp3</name>
</gene>
<organism evidence="2 3">
    <name type="scientific">Citrus sudden death-associated virus</name>
    <dbReference type="NCBI Taxonomy" id="312008"/>
    <lineage>
        <taxon>Viruses</taxon>
        <taxon>Riboviria</taxon>
        <taxon>Orthornavirae</taxon>
        <taxon>Kitrinoviricota</taxon>
        <taxon>Alsuviricetes</taxon>
        <taxon>Tymovirales</taxon>
        <taxon>Tymoviridae</taxon>
        <taxon>Marafivirus</taxon>
        <taxon>Marafivirus citri</taxon>
    </lineage>
</organism>
<sequence length="154" mass="15785">MISLALPLSPKSWPTTDMLSSHLLSWRSALLLQPSPSPSLCRPSGPLPPSLQLPPLKPPTMAVDSSLLAVLSSCPAPPISLLISPASILCSRAPSSTQTAPDSPTPSTPMAEPRAPISAPSSSGELSASAAPPVIFSLRRASSGEGKHLLVSAR</sequence>
<dbReference type="RefSeq" id="YP_224220.1">
    <property type="nucleotide sequence ID" value="NC_006950.1"/>
</dbReference>
<name>Q5EGG3_9VIRU</name>
<feature type="compositionally biased region" description="Low complexity" evidence="1">
    <location>
        <begin position="116"/>
        <end position="128"/>
    </location>
</feature>
<dbReference type="EMBL" id="AY884005">
    <property type="protein sequence ID" value="AAW88345.1"/>
    <property type="molecule type" value="Genomic_RNA"/>
</dbReference>
<evidence type="ECO:0000313" key="2">
    <source>
        <dbReference type="EMBL" id="AAW88345.1"/>
    </source>
</evidence>
<accession>Q5EGG3</accession>
<proteinExistence type="predicted"/>
<feature type="region of interest" description="Disordered" evidence="1">
    <location>
        <begin position="92"/>
        <end position="128"/>
    </location>
</feature>
<protein>
    <submittedName>
        <fullName evidence="2">Uncharacterized protein</fullName>
    </submittedName>
</protein>
<feature type="compositionally biased region" description="Polar residues" evidence="1">
    <location>
        <begin position="93"/>
        <end position="102"/>
    </location>
</feature>
<dbReference type="Proteomes" id="UP000202458">
    <property type="component" value="Segment"/>
</dbReference>
<keyword evidence="3" id="KW-1185">Reference proteome</keyword>
<reference evidence="2 3" key="1">
    <citation type="journal article" date="2005" name="J. Virol.">
        <title>Identification and genomic characterization of a new virus (Tymoviridae family) associated with citrus sudden death disease.</title>
        <authorList>
            <person name="Maccheroni W."/>
            <person name="Alegria M.C."/>
            <person name="Greggio C.C."/>
            <person name="Piazza J.P."/>
            <person name="Kamla R.F."/>
            <person name="Zacharias P.R."/>
            <person name="Bar-Joseph M."/>
            <person name="Kitajima E.W."/>
            <person name="Assumpcao L.C."/>
            <person name="Camarotte G."/>
            <person name="Cardozo J."/>
            <person name="Casagrande E.C."/>
            <person name="Ferrari F."/>
            <person name="Franco S.F."/>
            <person name="Giachetto P.F."/>
            <person name="Girasol A."/>
            <person name="Jordao H. Jr"/>
            <person name="Silva V.H."/>
            <person name="Souza L.C."/>
            <person name="Aguilar-Vildoso C.I."/>
            <person name="Zanca A.S."/>
            <person name="Arruda P."/>
            <person name="Kitajima J.P."/>
            <person name="Reinach F.C."/>
            <person name="Ferro J.A."/>
            <person name="da Silva A.C."/>
        </authorList>
    </citation>
    <scope>NUCLEOTIDE SEQUENCE [LARGE SCALE GENOMIC DNA]</scope>
</reference>
<dbReference type="KEGG" id="vg:3342433"/>
<evidence type="ECO:0000313" key="3">
    <source>
        <dbReference type="Proteomes" id="UP000202458"/>
    </source>
</evidence>